<dbReference type="AlphaFoldDB" id="A0A4C1ZCL4"/>
<proteinExistence type="predicted"/>
<keyword evidence="2" id="KW-1185">Reference proteome</keyword>
<name>A0A4C1ZCL4_EUMVA</name>
<comment type="caution">
    <text evidence="1">The sequence shown here is derived from an EMBL/GenBank/DDBJ whole genome shotgun (WGS) entry which is preliminary data.</text>
</comment>
<dbReference type="EMBL" id="BGZK01001701">
    <property type="protein sequence ID" value="GBP84834.1"/>
    <property type="molecule type" value="Genomic_DNA"/>
</dbReference>
<protein>
    <submittedName>
        <fullName evidence="1">Uncharacterized protein</fullName>
    </submittedName>
</protein>
<evidence type="ECO:0000313" key="1">
    <source>
        <dbReference type="EMBL" id="GBP84834.1"/>
    </source>
</evidence>
<accession>A0A4C1ZCL4</accession>
<dbReference type="Proteomes" id="UP000299102">
    <property type="component" value="Unassembled WGS sequence"/>
</dbReference>
<organism evidence="1 2">
    <name type="scientific">Eumeta variegata</name>
    <name type="common">Bagworm moth</name>
    <name type="synonym">Eumeta japonica</name>
    <dbReference type="NCBI Taxonomy" id="151549"/>
    <lineage>
        <taxon>Eukaryota</taxon>
        <taxon>Metazoa</taxon>
        <taxon>Ecdysozoa</taxon>
        <taxon>Arthropoda</taxon>
        <taxon>Hexapoda</taxon>
        <taxon>Insecta</taxon>
        <taxon>Pterygota</taxon>
        <taxon>Neoptera</taxon>
        <taxon>Endopterygota</taxon>
        <taxon>Lepidoptera</taxon>
        <taxon>Glossata</taxon>
        <taxon>Ditrysia</taxon>
        <taxon>Tineoidea</taxon>
        <taxon>Psychidae</taxon>
        <taxon>Oiketicinae</taxon>
        <taxon>Eumeta</taxon>
    </lineage>
</organism>
<gene>
    <name evidence="1" type="ORF">EVAR_69410_1</name>
</gene>
<evidence type="ECO:0000313" key="2">
    <source>
        <dbReference type="Proteomes" id="UP000299102"/>
    </source>
</evidence>
<reference evidence="1 2" key="1">
    <citation type="journal article" date="2019" name="Commun. Biol.">
        <title>The bagworm genome reveals a unique fibroin gene that provides high tensile strength.</title>
        <authorList>
            <person name="Kono N."/>
            <person name="Nakamura H."/>
            <person name="Ohtoshi R."/>
            <person name="Tomita M."/>
            <person name="Numata K."/>
            <person name="Arakawa K."/>
        </authorList>
    </citation>
    <scope>NUCLEOTIDE SEQUENCE [LARGE SCALE GENOMIC DNA]</scope>
</reference>
<sequence>MLHECYNSVLITGTPFDRRERRAHAHGFLPRGGIKVSAVTSRSVDTRRRSCDRNNSAGVINQCISKLARAIRIAVALLKFSDKPNPSC</sequence>